<dbReference type="InterPro" id="IPR029058">
    <property type="entry name" value="AB_hydrolase_fold"/>
</dbReference>
<dbReference type="AlphaFoldDB" id="A0A7M4DLM5"/>
<feature type="signal peptide" evidence="4">
    <location>
        <begin position="1"/>
        <end position="36"/>
    </location>
</feature>
<evidence type="ECO:0000256" key="3">
    <source>
        <dbReference type="ARBA" id="ARBA00022801"/>
    </source>
</evidence>
<evidence type="ECO:0000256" key="1">
    <source>
        <dbReference type="ARBA" id="ARBA00010088"/>
    </source>
</evidence>
<dbReference type="PANTHER" id="PTHR43248:SF29">
    <property type="entry name" value="TRIPEPTIDYL AMINOPEPTIDASE"/>
    <property type="match status" value="1"/>
</dbReference>
<evidence type="ECO:0000313" key="7">
    <source>
        <dbReference type="EMBL" id="VZO38197.1"/>
    </source>
</evidence>
<keyword evidence="8" id="KW-1185">Reference proteome</keyword>
<evidence type="ECO:0000256" key="4">
    <source>
        <dbReference type="SAM" id="SignalP"/>
    </source>
</evidence>
<keyword evidence="2 4" id="KW-0732">Signal</keyword>
<dbReference type="EC" id="3.1.1.-" evidence="7"/>
<organism evidence="7 8">
    <name type="scientific">Occultella aeris</name>
    <dbReference type="NCBI Taxonomy" id="2761496"/>
    <lineage>
        <taxon>Bacteria</taxon>
        <taxon>Bacillati</taxon>
        <taxon>Actinomycetota</taxon>
        <taxon>Actinomycetes</taxon>
        <taxon>Micrococcales</taxon>
        <taxon>Ruaniaceae</taxon>
        <taxon>Occultella</taxon>
    </lineage>
</organism>
<dbReference type="PANTHER" id="PTHR43248">
    <property type="entry name" value="2-SUCCINYL-6-HYDROXY-2,4-CYCLOHEXADIENE-1-CARBOXYLATE SYNTHASE"/>
    <property type="match status" value="1"/>
</dbReference>
<dbReference type="RefSeq" id="WP_156741753.1">
    <property type="nucleotide sequence ID" value="NZ_CACRYJ010000046.1"/>
</dbReference>
<gene>
    <name evidence="7" type="primary">caeA_2</name>
    <name evidence="7" type="ORF">HALOF300_03042</name>
</gene>
<feature type="domain" description="AB hydrolase-1" evidence="5">
    <location>
        <begin position="119"/>
        <end position="265"/>
    </location>
</feature>
<feature type="domain" description="Peptidase S33 tripeptidyl aminopeptidase-like C-terminal" evidence="6">
    <location>
        <begin position="440"/>
        <end position="541"/>
    </location>
</feature>
<dbReference type="SUPFAM" id="SSF53474">
    <property type="entry name" value="alpha/beta-Hydrolases"/>
    <property type="match status" value="1"/>
</dbReference>
<dbReference type="Gene3D" id="3.40.50.1820">
    <property type="entry name" value="alpha/beta hydrolase"/>
    <property type="match status" value="1"/>
</dbReference>
<dbReference type="GO" id="GO:0016787">
    <property type="term" value="F:hydrolase activity"/>
    <property type="evidence" value="ECO:0007669"/>
    <property type="project" value="UniProtKB-KW"/>
</dbReference>
<protein>
    <submittedName>
        <fullName evidence="7">Carboxylesterase A</fullName>
        <ecNumber evidence="7">3.1.1.-</ecNumber>
    </submittedName>
</protein>
<comment type="caution">
    <text evidence="7">The sequence shown here is derived from an EMBL/GenBank/DDBJ whole genome shotgun (WGS) entry which is preliminary data.</text>
</comment>
<dbReference type="Proteomes" id="UP000419743">
    <property type="component" value="Unassembled WGS sequence"/>
</dbReference>
<dbReference type="InterPro" id="IPR000073">
    <property type="entry name" value="AB_hydrolase_1"/>
</dbReference>
<feature type="chain" id="PRO_5029549107" evidence="4">
    <location>
        <begin position="37"/>
        <end position="563"/>
    </location>
</feature>
<proteinExistence type="inferred from homology"/>
<sequence>MTQITGDLRPSRSRTAAFAALAAAGLLLGGATAAGASPSAGAGPTPPPADAAQVEAPIPDLVWEDCGEGLEGFECASAEVPSDYDDPYGPTTTIALTRLPATDPEQRIGSLFLNFGGPGGPGVANLQALGPQAYGPELRARFDIIGFDPRGVGLSDPVTCFRNADAEARWTSNLEAFPVGPQQEARFIGSWAVAGASCTAISGDRIATSSTANVARDLDLLRQAVGDTELNYLGYSYGTYLGATYGALFPDRIRALVLDGTMDPEAYTGLGDDRSIGRRTGQAVAASETYGQFLRLCAEAGPQGCALAALGDPEQVMDDLFAQLQAEPVEVPLGDGTTVTIGYDDAVTTIFSSLYAPAGWADLAAALASLVPVPEQPGTLSAQEDSLGNDSIQDLLRRVGILEDYPSMGGALASMCVDGEHPGTALDYPAQAAAAEAEAPHFGTARAWVGIQCEFTPVADEDRYTGPWEQGTDAPVLVIGTRYDPATPYAFTQPYADLWRDARMLTVEGYGHTTLATPSACADAAITNYLIHLEATDGATCEQDLAPFTAAAQEQVPATIPVG</sequence>
<accession>A0A7M4DLM5</accession>
<evidence type="ECO:0000256" key="2">
    <source>
        <dbReference type="ARBA" id="ARBA00022729"/>
    </source>
</evidence>
<evidence type="ECO:0000313" key="8">
    <source>
        <dbReference type="Proteomes" id="UP000419743"/>
    </source>
</evidence>
<dbReference type="Pfam" id="PF08386">
    <property type="entry name" value="Abhydrolase_4"/>
    <property type="match status" value="1"/>
</dbReference>
<dbReference type="Pfam" id="PF00561">
    <property type="entry name" value="Abhydrolase_1"/>
    <property type="match status" value="1"/>
</dbReference>
<keyword evidence="3 7" id="KW-0378">Hydrolase</keyword>
<evidence type="ECO:0000259" key="6">
    <source>
        <dbReference type="Pfam" id="PF08386"/>
    </source>
</evidence>
<dbReference type="InterPro" id="IPR013595">
    <property type="entry name" value="Pept_S33_TAP-like_C"/>
</dbReference>
<dbReference type="InterPro" id="IPR051601">
    <property type="entry name" value="Serine_prot/Carboxylest_S33"/>
</dbReference>
<evidence type="ECO:0000259" key="5">
    <source>
        <dbReference type="Pfam" id="PF00561"/>
    </source>
</evidence>
<reference evidence="7 8" key="1">
    <citation type="submission" date="2019-11" db="EMBL/GenBank/DDBJ databases">
        <authorList>
            <person name="Criscuolo A."/>
        </authorList>
    </citation>
    <scope>NUCLEOTIDE SEQUENCE [LARGE SCALE GENOMIC DNA]</scope>
    <source>
        <strain evidence="7">CIP111667</strain>
    </source>
</reference>
<comment type="similarity">
    <text evidence="1">Belongs to the peptidase S33 family.</text>
</comment>
<dbReference type="EMBL" id="CACRYJ010000046">
    <property type="protein sequence ID" value="VZO38197.1"/>
    <property type="molecule type" value="Genomic_DNA"/>
</dbReference>
<name>A0A7M4DLM5_9MICO</name>